<gene>
    <name evidence="3" type="ORF">Pla52o_35510</name>
</gene>
<dbReference type="RefSeq" id="WP_146595656.1">
    <property type="nucleotide sequence ID" value="NZ_SJPT01000005.1"/>
</dbReference>
<evidence type="ECO:0000256" key="1">
    <source>
        <dbReference type="SAM" id="MobiDB-lite"/>
    </source>
</evidence>
<evidence type="ECO:0000313" key="3">
    <source>
        <dbReference type="EMBL" id="TWU22494.1"/>
    </source>
</evidence>
<feature type="transmembrane region" description="Helical" evidence="2">
    <location>
        <begin position="27"/>
        <end position="45"/>
    </location>
</feature>
<dbReference type="AlphaFoldDB" id="A0A5C6CG18"/>
<reference evidence="3 4" key="1">
    <citation type="submission" date="2019-02" db="EMBL/GenBank/DDBJ databases">
        <title>Deep-cultivation of Planctomycetes and their phenomic and genomic characterization uncovers novel biology.</title>
        <authorList>
            <person name="Wiegand S."/>
            <person name="Jogler M."/>
            <person name="Boedeker C."/>
            <person name="Pinto D."/>
            <person name="Vollmers J."/>
            <person name="Rivas-Marin E."/>
            <person name="Kohn T."/>
            <person name="Peeters S.H."/>
            <person name="Heuer A."/>
            <person name="Rast P."/>
            <person name="Oberbeckmann S."/>
            <person name="Bunk B."/>
            <person name="Jeske O."/>
            <person name="Meyerdierks A."/>
            <person name="Storesund J.E."/>
            <person name="Kallscheuer N."/>
            <person name="Luecker S."/>
            <person name="Lage O.M."/>
            <person name="Pohl T."/>
            <person name="Merkel B.J."/>
            <person name="Hornburger P."/>
            <person name="Mueller R.-W."/>
            <person name="Bruemmer F."/>
            <person name="Labrenz M."/>
            <person name="Spormann A.M."/>
            <person name="Op Den Camp H."/>
            <person name="Overmann J."/>
            <person name="Amann R."/>
            <person name="Jetten M.S.M."/>
            <person name="Mascher T."/>
            <person name="Medema M.H."/>
            <person name="Devos D.P."/>
            <person name="Kaster A.-K."/>
            <person name="Ovreas L."/>
            <person name="Rohde M."/>
            <person name="Galperin M.Y."/>
            <person name="Jogler C."/>
        </authorList>
    </citation>
    <scope>NUCLEOTIDE SEQUENCE [LARGE SCALE GENOMIC DNA]</scope>
    <source>
        <strain evidence="3 4">Pla52o</strain>
    </source>
</reference>
<comment type="caution">
    <text evidence="3">The sequence shown here is derived from an EMBL/GenBank/DDBJ whole genome shotgun (WGS) entry which is preliminary data.</text>
</comment>
<keyword evidence="2" id="KW-0472">Membrane</keyword>
<keyword evidence="4" id="KW-1185">Reference proteome</keyword>
<proteinExistence type="predicted"/>
<dbReference type="EMBL" id="SJPT01000005">
    <property type="protein sequence ID" value="TWU22494.1"/>
    <property type="molecule type" value="Genomic_DNA"/>
</dbReference>
<evidence type="ECO:0000256" key="2">
    <source>
        <dbReference type="SAM" id="Phobius"/>
    </source>
</evidence>
<evidence type="ECO:0008006" key="5">
    <source>
        <dbReference type="Google" id="ProtNLM"/>
    </source>
</evidence>
<evidence type="ECO:0000313" key="4">
    <source>
        <dbReference type="Proteomes" id="UP000316304"/>
    </source>
</evidence>
<keyword evidence="2" id="KW-1133">Transmembrane helix</keyword>
<name>A0A5C6CG18_9BACT</name>
<sequence>MNSPFPPEIRTRQPRISKPAKTGFGPLPLMIGAGALLLTLGVLIGKGFGPSAAGPPAAAEGGPTPAPQTASVLATAHPVLNDLTIRNVTWRYGASRDHGRLVVVEFDATNHSQNAIAYIEGAIQQALPGRPVPHLSGDFYSPVSGGINPGETKRVAVSVPDSDVVQLGQDIEPGHVIRLSISGGSFFREGRFYSQILEVAKETEWKGDGPDKFMQQLMDATVK</sequence>
<keyword evidence="2" id="KW-0812">Transmembrane</keyword>
<dbReference type="Proteomes" id="UP000316304">
    <property type="component" value="Unassembled WGS sequence"/>
</dbReference>
<accession>A0A5C6CG18</accession>
<protein>
    <recommendedName>
        <fullName evidence="5">DUF5067 domain-containing protein</fullName>
    </recommendedName>
</protein>
<dbReference type="OrthoDB" id="7836717at2"/>
<organism evidence="3 4">
    <name type="scientific">Novipirellula galeiformis</name>
    <dbReference type="NCBI Taxonomy" id="2528004"/>
    <lineage>
        <taxon>Bacteria</taxon>
        <taxon>Pseudomonadati</taxon>
        <taxon>Planctomycetota</taxon>
        <taxon>Planctomycetia</taxon>
        <taxon>Pirellulales</taxon>
        <taxon>Pirellulaceae</taxon>
        <taxon>Novipirellula</taxon>
    </lineage>
</organism>
<feature type="region of interest" description="Disordered" evidence="1">
    <location>
        <begin position="1"/>
        <end position="20"/>
    </location>
</feature>